<dbReference type="Pfam" id="PF16994">
    <property type="entry name" value="Glyco_trans_4_5"/>
    <property type="match status" value="1"/>
</dbReference>
<reference evidence="4 5" key="1">
    <citation type="submission" date="2020-04" db="EMBL/GenBank/DDBJ databases">
        <title>Plant Genome Project.</title>
        <authorList>
            <person name="Zhang R.-G."/>
        </authorList>
    </citation>
    <scope>NUCLEOTIDE SEQUENCE [LARGE SCALE GENOMIC DNA]</scope>
    <source>
        <strain evidence="4">YNK0</strain>
        <tissue evidence="4">Leaf</tissue>
    </source>
</reference>
<keyword evidence="2" id="KW-0472">Membrane</keyword>
<dbReference type="GO" id="GO:0016757">
    <property type="term" value="F:glycosyltransferase activity"/>
    <property type="evidence" value="ECO:0007669"/>
    <property type="project" value="UniProtKB-KW"/>
</dbReference>
<dbReference type="AlphaFoldDB" id="A0A834Y993"/>
<evidence type="ECO:0000313" key="4">
    <source>
        <dbReference type="EMBL" id="KAF8377901.1"/>
    </source>
</evidence>
<dbReference type="OrthoDB" id="1862675at2759"/>
<dbReference type="PANTHER" id="PTHR47252:SF4">
    <property type="entry name" value="GLYCOSYLTRANSFERASE"/>
    <property type="match status" value="1"/>
</dbReference>
<dbReference type="InterPro" id="IPR001296">
    <property type="entry name" value="Glyco_trans_1"/>
</dbReference>
<keyword evidence="2" id="KW-0812">Transmembrane</keyword>
<evidence type="ECO:0000256" key="1">
    <source>
        <dbReference type="ARBA" id="ARBA00022676"/>
    </source>
</evidence>
<dbReference type="EMBL" id="JABCRI010000024">
    <property type="protein sequence ID" value="KAF8377901.1"/>
    <property type="molecule type" value="Genomic_DNA"/>
</dbReference>
<comment type="caution">
    <text evidence="4">The sequence shown here is derived from an EMBL/GenBank/DDBJ whole genome shotgun (WGS) entry which is preliminary data.</text>
</comment>
<feature type="domain" description="Glycosyl transferase family 1" evidence="3">
    <location>
        <begin position="254"/>
        <end position="434"/>
    </location>
</feature>
<sequence>MAKHSLGWIIQKRRLLMLLVLFSISTAIVFVIRAAFDSCDYHYENTGIGIHSTTQIRSISNPLDFMKSKLVLMVSHELSLSGGPLLLMELAFLLRSVGSEVVWITNQKPTGTDEVIYSLEHKMLDRGVQVFSAKGQEATDRALKADLVVLNTAVAGKWLDAVLKENVPRVLPKVLWWIHEMRGHYFKVEYVKHLPFVAGAMIDSHTTAGYWKNRTRERLGIKMPETYVVHLGNSKEFMEVAEDSVAKRVLREHVRVSLGLRNKDILFAIINSVSRGKGQDLFLRSFHESLQLIQEHKLQVPLMHAVIVGSDMSVQTKFETELRNFVIEKRIQDRVHFVNKTLTVAPYLAAIDVLVQNSQARGECFGRITIEAMAFQLPVLGTAAGGTTEIVVNGSTGLLHPVGKEGVTPLAKNIVKLATHVERRLTMGKKGYERVKERFMEHHMAHRIASVLKEVLQKAKSHHHF</sequence>
<dbReference type="Gene3D" id="3.40.50.2000">
    <property type="entry name" value="Glycogen Phosphorylase B"/>
    <property type="match status" value="1"/>
</dbReference>
<accession>A0A834Y993</accession>
<protein>
    <recommendedName>
        <fullName evidence="3">Glycosyl transferase family 1 domain-containing protein</fullName>
    </recommendedName>
</protein>
<proteinExistence type="predicted"/>
<keyword evidence="2" id="KW-1133">Transmembrane helix</keyword>
<dbReference type="SUPFAM" id="SSF53756">
    <property type="entry name" value="UDP-Glycosyltransferase/glycogen phosphorylase"/>
    <property type="match status" value="1"/>
</dbReference>
<dbReference type="InterPro" id="IPR041693">
    <property type="entry name" value="Glyco_trans_4_5"/>
</dbReference>
<dbReference type="CDD" id="cd03801">
    <property type="entry name" value="GT4_PimA-like"/>
    <property type="match status" value="1"/>
</dbReference>
<evidence type="ECO:0000259" key="3">
    <source>
        <dbReference type="Pfam" id="PF00534"/>
    </source>
</evidence>
<dbReference type="OMA" id="KLQVPPI"/>
<keyword evidence="1" id="KW-0328">Glycosyltransferase</keyword>
<dbReference type="FunFam" id="3.40.50.2000:FF:000169">
    <property type="entry name" value="UDP-Glycosyltransferase superfamily protein"/>
    <property type="match status" value="1"/>
</dbReference>
<evidence type="ECO:0000313" key="5">
    <source>
        <dbReference type="Proteomes" id="UP000655225"/>
    </source>
</evidence>
<dbReference type="Pfam" id="PF00534">
    <property type="entry name" value="Glycos_transf_1"/>
    <property type="match status" value="1"/>
</dbReference>
<gene>
    <name evidence="4" type="ORF">HHK36_031289</name>
</gene>
<evidence type="ECO:0000256" key="2">
    <source>
        <dbReference type="SAM" id="Phobius"/>
    </source>
</evidence>
<name>A0A834Y993_TETSI</name>
<dbReference type="PANTHER" id="PTHR47252">
    <property type="entry name" value="GLYCOSYLTRANSFERASE"/>
    <property type="match status" value="1"/>
</dbReference>
<keyword evidence="1" id="KW-0808">Transferase</keyword>
<organism evidence="4 5">
    <name type="scientific">Tetracentron sinense</name>
    <name type="common">Spur-leaf</name>
    <dbReference type="NCBI Taxonomy" id="13715"/>
    <lineage>
        <taxon>Eukaryota</taxon>
        <taxon>Viridiplantae</taxon>
        <taxon>Streptophyta</taxon>
        <taxon>Embryophyta</taxon>
        <taxon>Tracheophyta</taxon>
        <taxon>Spermatophyta</taxon>
        <taxon>Magnoliopsida</taxon>
        <taxon>Trochodendrales</taxon>
        <taxon>Trochodendraceae</taxon>
        <taxon>Tetracentron</taxon>
    </lineage>
</organism>
<feature type="transmembrane region" description="Helical" evidence="2">
    <location>
        <begin position="15"/>
        <end position="36"/>
    </location>
</feature>
<keyword evidence="5" id="KW-1185">Reference proteome</keyword>
<dbReference type="Proteomes" id="UP000655225">
    <property type="component" value="Unassembled WGS sequence"/>
</dbReference>